<name>A0A5C3P849_9APHY</name>
<dbReference type="Pfam" id="PF00664">
    <property type="entry name" value="ABC_membrane"/>
    <property type="match status" value="1"/>
</dbReference>
<dbReference type="GO" id="GO:0015421">
    <property type="term" value="F:ABC-type oligopeptide transporter activity"/>
    <property type="evidence" value="ECO:0007669"/>
    <property type="project" value="TreeGrafter"/>
</dbReference>
<keyword evidence="6" id="KW-0732">Signal</keyword>
<dbReference type="PROSITE" id="PS50929">
    <property type="entry name" value="ABC_TM1F"/>
    <property type="match status" value="1"/>
</dbReference>
<keyword evidence="4" id="KW-0472">Membrane</keyword>
<evidence type="ECO:0000256" key="6">
    <source>
        <dbReference type="SAM" id="SignalP"/>
    </source>
</evidence>
<evidence type="ECO:0000256" key="2">
    <source>
        <dbReference type="ARBA" id="ARBA00022692"/>
    </source>
</evidence>
<feature type="region of interest" description="Disordered" evidence="5">
    <location>
        <begin position="255"/>
        <end position="279"/>
    </location>
</feature>
<dbReference type="GO" id="GO:0005524">
    <property type="term" value="F:ATP binding"/>
    <property type="evidence" value="ECO:0007669"/>
    <property type="project" value="InterPro"/>
</dbReference>
<keyword evidence="9" id="KW-1185">Reference proteome</keyword>
<feature type="signal peptide" evidence="6">
    <location>
        <begin position="1"/>
        <end position="28"/>
    </location>
</feature>
<dbReference type="SUPFAM" id="SSF52540">
    <property type="entry name" value="P-loop containing nucleoside triphosphate hydrolases"/>
    <property type="match status" value="1"/>
</dbReference>
<feature type="domain" description="ABC transmembrane type-1" evidence="7">
    <location>
        <begin position="4"/>
        <end position="159"/>
    </location>
</feature>
<dbReference type="Gene3D" id="3.40.50.300">
    <property type="entry name" value="P-loop containing nucleotide triphosphate hydrolases"/>
    <property type="match status" value="1"/>
</dbReference>
<keyword evidence="3" id="KW-1133">Transmembrane helix</keyword>
<dbReference type="STRING" id="1314778.A0A5C3P849"/>
<sequence>MHGVGLIWALARGWQLTLVGFAIAPVFADVMAPQSNLVSKCEVHNKRAREEVAKQYYDAISNVRAIRAMGFKDAFQEKFDTAIDSALTTGVRGAFFEGCTYGVASALIYLAEAPLFYIGAVLIAKGTYSYLQMIQTLQLIVFSVSIGSQLMAFTHRIAKATRATCDFNRLLKLSTATDESKGILTPDLSGPVSFTNVTFSYPERPDVPVLRNLFVEVCENECVAIVSSSGSGKSTKVALLQCLHEPDTHCDRSSCPALDRHSLPPRPSSPSSLTCSMTR</sequence>
<evidence type="ECO:0000256" key="4">
    <source>
        <dbReference type="ARBA" id="ARBA00023136"/>
    </source>
</evidence>
<evidence type="ECO:0000313" key="8">
    <source>
        <dbReference type="EMBL" id="TFK85452.1"/>
    </source>
</evidence>
<dbReference type="InterPro" id="IPR011527">
    <property type="entry name" value="ABC1_TM_dom"/>
</dbReference>
<gene>
    <name evidence="8" type="ORF">K466DRAFT_622210</name>
</gene>
<evidence type="ECO:0000256" key="1">
    <source>
        <dbReference type="ARBA" id="ARBA00004141"/>
    </source>
</evidence>
<dbReference type="InterPro" id="IPR039421">
    <property type="entry name" value="Type_1_exporter"/>
</dbReference>
<dbReference type="InterPro" id="IPR027417">
    <property type="entry name" value="P-loop_NTPase"/>
</dbReference>
<accession>A0A5C3P849</accession>
<dbReference type="SUPFAM" id="SSF90123">
    <property type="entry name" value="ABC transporter transmembrane region"/>
    <property type="match status" value="1"/>
</dbReference>
<keyword evidence="2" id="KW-0812">Transmembrane</keyword>
<dbReference type="InterPro" id="IPR036640">
    <property type="entry name" value="ABC1_TM_sf"/>
</dbReference>
<organism evidence="8 9">
    <name type="scientific">Polyporus arcularius HHB13444</name>
    <dbReference type="NCBI Taxonomy" id="1314778"/>
    <lineage>
        <taxon>Eukaryota</taxon>
        <taxon>Fungi</taxon>
        <taxon>Dikarya</taxon>
        <taxon>Basidiomycota</taxon>
        <taxon>Agaricomycotina</taxon>
        <taxon>Agaricomycetes</taxon>
        <taxon>Polyporales</taxon>
        <taxon>Polyporaceae</taxon>
        <taxon>Polyporus</taxon>
    </lineage>
</organism>
<dbReference type="EMBL" id="ML211252">
    <property type="protein sequence ID" value="TFK85452.1"/>
    <property type="molecule type" value="Genomic_DNA"/>
</dbReference>
<dbReference type="Proteomes" id="UP000308197">
    <property type="component" value="Unassembled WGS sequence"/>
</dbReference>
<proteinExistence type="predicted"/>
<reference evidence="8 9" key="1">
    <citation type="journal article" date="2019" name="Nat. Ecol. Evol.">
        <title>Megaphylogeny resolves global patterns of mushroom evolution.</title>
        <authorList>
            <person name="Varga T."/>
            <person name="Krizsan K."/>
            <person name="Foldi C."/>
            <person name="Dima B."/>
            <person name="Sanchez-Garcia M."/>
            <person name="Sanchez-Ramirez S."/>
            <person name="Szollosi G.J."/>
            <person name="Szarkandi J.G."/>
            <person name="Papp V."/>
            <person name="Albert L."/>
            <person name="Andreopoulos W."/>
            <person name="Angelini C."/>
            <person name="Antonin V."/>
            <person name="Barry K.W."/>
            <person name="Bougher N.L."/>
            <person name="Buchanan P."/>
            <person name="Buyck B."/>
            <person name="Bense V."/>
            <person name="Catcheside P."/>
            <person name="Chovatia M."/>
            <person name="Cooper J."/>
            <person name="Damon W."/>
            <person name="Desjardin D."/>
            <person name="Finy P."/>
            <person name="Geml J."/>
            <person name="Haridas S."/>
            <person name="Hughes K."/>
            <person name="Justo A."/>
            <person name="Karasinski D."/>
            <person name="Kautmanova I."/>
            <person name="Kiss B."/>
            <person name="Kocsube S."/>
            <person name="Kotiranta H."/>
            <person name="LaButti K.M."/>
            <person name="Lechner B.E."/>
            <person name="Liimatainen K."/>
            <person name="Lipzen A."/>
            <person name="Lukacs Z."/>
            <person name="Mihaltcheva S."/>
            <person name="Morgado L.N."/>
            <person name="Niskanen T."/>
            <person name="Noordeloos M.E."/>
            <person name="Ohm R.A."/>
            <person name="Ortiz-Santana B."/>
            <person name="Ovrebo C."/>
            <person name="Racz N."/>
            <person name="Riley R."/>
            <person name="Savchenko A."/>
            <person name="Shiryaev A."/>
            <person name="Soop K."/>
            <person name="Spirin V."/>
            <person name="Szebenyi C."/>
            <person name="Tomsovsky M."/>
            <person name="Tulloss R.E."/>
            <person name="Uehling J."/>
            <person name="Grigoriev I.V."/>
            <person name="Vagvolgyi C."/>
            <person name="Papp T."/>
            <person name="Martin F.M."/>
            <person name="Miettinen O."/>
            <person name="Hibbett D.S."/>
            <person name="Nagy L.G."/>
        </authorList>
    </citation>
    <scope>NUCLEOTIDE SEQUENCE [LARGE SCALE GENOMIC DNA]</scope>
    <source>
        <strain evidence="8 9">HHB13444</strain>
    </source>
</reference>
<evidence type="ECO:0000313" key="9">
    <source>
        <dbReference type="Proteomes" id="UP000308197"/>
    </source>
</evidence>
<evidence type="ECO:0000256" key="3">
    <source>
        <dbReference type="ARBA" id="ARBA00022989"/>
    </source>
</evidence>
<dbReference type="InParanoid" id="A0A5C3P849"/>
<protein>
    <recommendedName>
        <fullName evidence="7">ABC transmembrane type-1 domain-containing protein</fullName>
    </recommendedName>
</protein>
<evidence type="ECO:0000259" key="7">
    <source>
        <dbReference type="PROSITE" id="PS50929"/>
    </source>
</evidence>
<dbReference type="PANTHER" id="PTHR43394">
    <property type="entry name" value="ATP-DEPENDENT PERMEASE MDL1, MITOCHONDRIAL"/>
    <property type="match status" value="1"/>
</dbReference>
<comment type="subcellular location">
    <subcellularLocation>
        <location evidence="1">Membrane</location>
        <topology evidence="1">Multi-pass membrane protein</topology>
    </subcellularLocation>
</comment>
<dbReference type="AlphaFoldDB" id="A0A5C3P849"/>
<evidence type="ECO:0000256" key="5">
    <source>
        <dbReference type="SAM" id="MobiDB-lite"/>
    </source>
</evidence>
<dbReference type="GO" id="GO:0016020">
    <property type="term" value="C:membrane"/>
    <property type="evidence" value="ECO:0007669"/>
    <property type="project" value="UniProtKB-SubCell"/>
</dbReference>
<dbReference type="Gene3D" id="1.20.1560.10">
    <property type="entry name" value="ABC transporter type 1, transmembrane domain"/>
    <property type="match status" value="1"/>
</dbReference>
<feature type="chain" id="PRO_5022664605" description="ABC transmembrane type-1 domain-containing protein" evidence="6">
    <location>
        <begin position="29"/>
        <end position="279"/>
    </location>
</feature>
<dbReference type="PANTHER" id="PTHR43394:SF1">
    <property type="entry name" value="ATP-BINDING CASSETTE SUB-FAMILY B MEMBER 10, MITOCHONDRIAL"/>
    <property type="match status" value="1"/>
</dbReference>